<dbReference type="EMBL" id="DTBJ01000034">
    <property type="protein sequence ID" value="HGM58864.1"/>
    <property type="molecule type" value="Genomic_DNA"/>
</dbReference>
<dbReference type="AlphaFoldDB" id="A0A7C4HE04"/>
<sequence length="98" mass="11442">MSEDVCSVLREIVELIASIYIISETNDQVVKTRLSDLQSRLDSLITFLEEYCDKDCYERIIKLISSRKYRDEDIDSILIKIHECMINYGCRSNVSIVE</sequence>
<protein>
    <submittedName>
        <fullName evidence="1">Uncharacterized protein</fullName>
    </submittedName>
</protein>
<accession>A0A7C4HE04</accession>
<evidence type="ECO:0000313" key="1">
    <source>
        <dbReference type="EMBL" id="HGM58864.1"/>
    </source>
</evidence>
<comment type="caution">
    <text evidence="1">The sequence shown here is derived from an EMBL/GenBank/DDBJ whole genome shotgun (WGS) entry which is preliminary data.</text>
</comment>
<name>A0A7C4HE04_STAMA</name>
<proteinExistence type="predicted"/>
<gene>
    <name evidence="1" type="ORF">ENU14_04690</name>
</gene>
<reference evidence="1" key="1">
    <citation type="journal article" date="2020" name="mSystems">
        <title>Genome- and Community-Level Interaction Insights into Carbon Utilization and Element Cycling Functions of Hydrothermarchaeota in Hydrothermal Sediment.</title>
        <authorList>
            <person name="Zhou Z."/>
            <person name="Liu Y."/>
            <person name="Xu W."/>
            <person name="Pan J."/>
            <person name="Luo Z.H."/>
            <person name="Li M."/>
        </authorList>
    </citation>
    <scope>NUCLEOTIDE SEQUENCE [LARGE SCALE GENOMIC DNA]</scope>
    <source>
        <strain evidence="1">SpSt-642</strain>
    </source>
</reference>
<organism evidence="1">
    <name type="scientific">Staphylothermus marinus</name>
    <dbReference type="NCBI Taxonomy" id="2280"/>
    <lineage>
        <taxon>Archaea</taxon>
        <taxon>Thermoproteota</taxon>
        <taxon>Thermoprotei</taxon>
        <taxon>Desulfurococcales</taxon>
        <taxon>Desulfurococcaceae</taxon>
        <taxon>Staphylothermus</taxon>
    </lineage>
</organism>